<dbReference type="RefSeq" id="WP_270149636.1">
    <property type="nucleotide sequence ID" value="NZ_CP115450.1"/>
</dbReference>
<accession>A0ABY7QE85</accession>
<evidence type="ECO:0000313" key="2">
    <source>
        <dbReference type="Proteomes" id="UP001212821"/>
    </source>
</evidence>
<evidence type="ECO:0000313" key="1">
    <source>
        <dbReference type="EMBL" id="WBP90694.1"/>
    </source>
</evidence>
<protein>
    <submittedName>
        <fullName evidence="1">Uncharacterized protein</fullName>
    </submittedName>
</protein>
<keyword evidence="2" id="KW-1185">Reference proteome</keyword>
<proteinExistence type="predicted"/>
<sequence>MTWRLLSTNLQHWGASYDYSAVLMPIVFATLVDAVRRAAPAGGLATTATARMLAAYQNHGYQRLVDHDGLLLLKRP</sequence>
<dbReference type="EMBL" id="CP115450">
    <property type="protein sequence ID" value="WBP90694.1"/>
    <property type="molecule type" value="Genomic_DNA"/>
</dbReference>
<name>A0ABY7QE85_9ACTN</name>
<gene>
    <name evidence="1" type="ORF">O1G21_35715</name>
</gene>
<organism evidence="1 2">
    <name type="scientific">Kitasatospora cathayae</name>
    <dbReference type="NCBI Taxonomy" id="3004092"/>
    <lineage>
        <taxon>Bacteria</taxon>
        <taxon>Bacillati</taxon>
        <taxon>Actinomycetota</taxon>
        <taxon>Actinomycetes</taxon>
        <taxon>Kitasatosporales</taxon>
        <taxon>Streptomycetaceae</taxon>
        <taxon>Kitasatospora</taxon>
    </lineage>
</organism>
<dbReference type="Proteomes" id="UP001212821">
    <property type="component" value="Chromosome"/>
</dbReference>
<reference evidence="2" key="1">
    <citation type="submission" date="2022-12" db="EMBL/GenBank/DDBJ databases">
        <authorList>
            <person name="Mo P."/>
        </authorList>
    </citation>
    <scope>NUCLEOTIDE SEQUENCE [LARGE SCALE GENOMIC DNA]</scope>
    <source>
        <strain evidence="2">HUAS 3-15</strain>
    </source>
</reference>